<evidence type="ECO:0000313" key="9">
    <source>
        <dbReference type="EMBL" id="KAK7513551.1"/>
    </source>
</evidence>
<dbReference type="Proteomes" id="UP001363622">
    <property type="component" value="Unassembled WGS sequence"/>
</dbReference>
<dbReference type="SUPFAM" id="SSF58038">
    <property type="entry name" value="SNARE fusion complex"/>
    <property type="match status" value="1"/>
</dbReference>
<name>A0ABR1KK31_9PEZI</name>
<dbReference type="PROSITE" id="PS50192">
    <property type="entry name" value="T_SNARE"/>
    <property type="match status" value="1"/>
</dbReference>
<feature type="domain" description="T-SNARE coiled-coil homology" evidence="8">
    <location>
        <begin position="178"/>
        <end position="240"/>
    </location>
</feature>
<evidence type="ECO:0000256" key="6">
    <source>
        <dbReference type="SAM" id="MobiDB-lite"/>
    </source>
</evidence>
<dbReference type="Gene3D" id="1.20.5.110">
    <property type="match status" value="1"/>
</dbReference>
<evidence type="ECO:0000313" key="10">
    <source>
        <dbReference type="Proteomes" id="UP001363622"/>
    </source>
</evidence>
<feature type="region of interest" description="Disordered" evidence="6">
    <location>
        <begin position="79"/>
        <end position="148"/>
    </location>
</feature>
<feature type="compositionally biased region" description="Low complexity" evidence="6">
    <location>
        <begin position="85"/>
        <end position="123"/>
    </location>
</feature>
<accession>A0ABR1KK31</accession>
<evidence type="ECO:0000256" key="4">
    <source>
        <dbReference type="ARBA" id="ARBA00022989"/>
    </source>
</evidence>
<evidence type="ECO:0000259" key="8">
    <source>
        <dbReference type="PROSITE" id="PS50192"/>
    </source>
</evidence>
<keyword evidence="10" id="KW-1185">Reference proteome</keyword>
<reference evidence="9 10" key="1">
    <citation type="submission" date="2024-04" db="EMBL/GenBank/DDBJ databases">
        <title>Phyllosticta paracitricarpa is synonymous to the EU quarantine fungus P. citricarpa based on phylogenomic analyses.</title>
        <authorList>
            <consortium name="Lawrence Berkeley National Laboratory"/>
            <person name="Van Ingen-Buijs V.A."/>
            <person name="Van Westerhoven A.C."/>
            <person name="Haridas S."/>
            <person name="Skiadas P."/>
            <person name="Martin F."/>
            <person name="Groenewald J.Z."/>
            <person name="Crous P.W."/>
            <person name="Seidl M.F."/>
        </authorList>
    </citation>
    <scope>NUCLEOTIDE SEQUENCE [LARGE SCALE GENOMIC DNA]</scope>
    <source>
        <strain evidence="9 10">CBS 123371</strain>
    </source>
</reference>
<keyword evidence="3 7" id="KW-0812">Transmembrane</keyword>
<sequence length="268" mass="29771">MAANPAQLFLLADHVKLSLLERQRAVSLNLAPNSHDGQILRSLESLDSGIRALEAQLSQNPDESLQDQVSRLRSQCSDLSAQFDSPASNAAPPSNTVSSPNNPALASDFAAAQSRSSTSASRTSKNKAVRFTDDDTDPDAQEIDPNRAILFPYRDDPSEEETADQSQYSNQQIHAYHKNVLREQDDQLDRLGESIGRQRELSMQIGDELDSHVMMLEDVEEGVDRNQSQLDRAGRRLARVGRRARENWSMTIIIVLIVILVLLIVITK</sequence>
<keyword evidence="2" id="KW-0813">Transport</keyword>
<evidence type="ECO:0000256" key="2">
    <source>
        <dbReference type="ARBA" id="ARBA00022448"/>
    </source>
</evidence>
<dbReference type="InterPro" id="IPR000727">
    <property type="entry name" value="T_SNARE_dom"/>
</dbReference>
<evidence type="ECO:0000256" key="1">
    <source>
        <dbReference type="ARBA" id="ARBA00004167"/>
    </source>
</evidence>
<dbReference type="PANTHER" id="PTHR12791">
    <property type="entry name" value="GOLGI SNARE BET1-RELATED"/>
    <property type="match status" value="1"/>
</dbReference>
<gene>
    <name evidence="9" type="ORF">IWZ03DRAFT_315546</name>
</gene>
<comment type="subcellular location">
    <subcellularLocation>
        <location evidence="1">Membrane</location>
        <topology evidence="1">Single-pass membrane protein</topology>
    </subcellularLocation>
</comment>
<proteinExistence type="predicted"/>
<dbReference type="SMART" id="SM00397">
    <property type="entry name" value="t_SNARE"/>
    <property type="match status" value="1"/>
</dbReference>
<protein>
    <recommendedName>
        <fullName evidence="8">t-SNARE coiled-coil homology domain-containing protein</fullName>
    </recommendedName>
</protein>
<comment type="caution">
    <text evidence="9">The sequence shown here is derived from an EMBL/GenBank/DDBJ whole genome shotgun (WGS) entry which is preliminary data.</text>
</comment>
<evidence type="ECO:0000256" key="7">
    <source>
        <dbReference type="SAM" id="Phobius"/>
    </source>
</evidence>
<keyword evidence="5 7" id="KW-0472">Membrane</keyword>
<evidence type="ECO:0000256" key="3">
    <source>
        <dbReference type="ARBA" id="ARBA00022692"/>
    </source>
</evidence>
<dbReference type="CDD" id="cd15859">
    <property type="entry name" value="SNARE_SYN8"/>
    <property type="match status" value="1"/>
</dbReference>
<keyword evidence="4 7" id="KW-1133">Transmembrane helix</keyword>
<feature type="transmembrane region" description="Helical" evidence="7">
    <location>
        <begin position="248"/>
        <end position="266"/>
    </location>
</feature>
<dbReference type="Pfam" id="PF05739">
    <property type="entry name" value="SNARE"/>
    <property type="match status" value="1"/>
</dbReference>
<organism evidence="9 10">
    <name type="scientific">Phyllosticta citriasiana</name>
    <dbReference type="NCBI Taxonomy" id="595635"/>
    <lineage>
        <taxon>Eukaryota</taxon>
        <taxon>Fungi</taxon>
        <taxon>Dikarya</taxon>
        <taxon>Ascomycota</taxon>
        <taxon>Pezizomycotina</taxon>
        <taxon>Dothideomycetes</taxon>
        <taxon>Dothideomycetes incertae sedis</taxon>
        <taxon>Botryosphaeriales</taxon>
        <taxon>Phyllostictaceae</taxon>
        <taxon>Phyllosticta</taxon>
    </lineage>
</organism>
<dbReference type="EMBL" id="JBBPHU010000009">
    <property type="protein sequence ID" value="KAK7513551.1"/>
    <property type="molecule type" value="Genomic_DNA"/>
</dbReference>
<evidence type="ECO:0000256" key="5">
    <source>
        <dbReference type="ARBA" id="ARBA00023136"/>
    </source>
</evidence>